<sequence length="130" mass="14971">MIFISKNKKLTELSSMSSYGFEVQVNGEQLCKAGIDTDGHVVTCILDSLRRINEPDEVRLTVSGLNSVSGEYPEWVKQELKEGDTITIKVITQDFDAPDRIRPTISKEMMLENKLQYYYKLREELKEHLL</sequence>
<dbReference type="EMBL" id="QNUL01000001">
    <property type="protein sequence ID" value="REA64023.1"/>
    <property type="molecule type" value="Genomic_DNA"/>
</dbReference>
<dbReference type="OrthoDB" id="1442549at2"/>
<protein>
    <submittedName>
        <fullName evidence="1">Uncharacterized protein</fullName>
    </submittedName>
</protein>
<gene>
    <name evidence="1" type="ORF">DSL64_00180</name>
</gene>
<dbReference type="Proteomes" id="UP000256373">
    <property type="component" value="Unassembled WGS sequence"/>
</dbReference>
<organism evidence="1 2">
    <name type="scientific">Dyadobacter luteus</name>
    <dbReference type="NCBI Taxonomy" id="2259619"/>
    <lineage>
        <taxon>Bacteria</taxon>
        <taxon>Pseudomonadati</taxon>
        <taxon>Bacteroidota</taxon>
        <taxon>Cytophagia</taxon>
        <taxon>Cytophagales</taxon>
        <taxon>Spirosomataceae</taxon>
        <taxon>Dyadobacter</taxon>
    </lineage>
</organism>
<keyword evidence="2" id="KW-1185">Reference proteome</keyword>
<evidence type="ECO:0000313" key="2">
    <source>
        <dbReference type="Proteomes" id="UP000256373"/>
    </source>
</evidence>
<dbReference type="AlphaFoldDB" id="A0A3D8YGS7"/>
<proteinExistence type="predicted"/>
<comment type="caution">
    <text evidence="1">The sequence shown here is derived from an EMBL/GenBank/DDBJ whole genome shotgun (WGS) entry which is preliminary data.</text>
</comment>
<evidence type="ECO:0000313" key="1">
    <source>
        <dbReference type="EMBL" id="REA64023.1"/>
    </source>
</evidence>
<accession>A0A3D8YGS7</accession>
<reference evidence="1 2" key="1">
    <citation type="submission" date="2018-07" db="EMBL/GenBank/DDBJ databases">
        <title>Dyadobacter roseus sp. nov., isolated from rose rhizosphere soil.</title>
        <authorList>
            <person name="Chen L."/>
        </authorList>
    </citation>
    <scope>NUCLEOTIDE SEQUENCE [LARGE SCALE GENOMIC DNA]</scope>
    <source>
        <strain evidence="1 2">RS19</strain>
    </source>
</reference>
<dbReference type="RefSeq" id="WP_115828632.1">
    <property type="nucleotide sequence ID" value="NZ_QNUL01000001.1"/>
</dbReference>
<name>A0A3D8YGS7_9BACT</name>